<feature type="region of interest" description="Disordered" evidence="1">
    <location>
        <begin position="59"/>
        <end position="78"/>
    </location>
</feature>
<organism evidence="3 5">
    <name type="scientific">Prunus armeniaca</name>
    <name type="common">Apricot</name>
    <name type="synonym">Armeniaca vulgaris</name>
    <dbReference type="NCBI Taxonomy" id="36596"/>
    <lineage>
        <taxon>Eukaryota</taxon>
        <taxon>Viridiplantae</taxon>
        <taxon>Streptophyta</taxon>
        <taxon>Embryophyta</taxon>
        <taxon>Tracheophyta</taxon>
        <taxon>Spermatophyta</taxon>
        <taxon>Magnoliopsida</taxon>
        <taxon>eudicotyledons</taxon>
        <taxon>Gunneridae</taxon>
        <taxon>Pentapetalae</taxon>
        <taxon>rosids</taxon>
        <taxon>fabids</taxon>
        <taxon>Rosales</taxon>
        <taxon>Rosaceae</taxon>
        <taxon>Amygdaloideae</taxon>
        <taxon>Amygdaleae</taxon>
        <taxon>Prunus</taxon>
    </lineage>
</organism>
<keyword evidence="5" id="KW-1185">Reference proteome</keyword>
<name>A0A6J5XK60_PRUAR</name>
<dbReference type="Proteomes" id="UP000507222">
    <property type="component" value="Unassembled WGS sequence"/>
</dbReference>
<accession>A0A6J5XK60</accession>
<dbReference type="AlphaFoldDB" id="A0A6J5XK60"/>
<dbReference type="EMBL" id="CAEKDK010000006">
    <property type="protein sequence ID" value="CAB4283744.1"/>
    <property type="molecule type" value="Genomic_DNA"/>
</dbReference>
<evidence type="ECO:0000313" key="5">
    <source>
        <dbReference type="Proteomes" id="UP000507245"/>
    </source>
</evidence>
<dbReference type="Proteomes" id="UP000507245">
    <property type="component" value="Unassembled WGS sequence"/>
</dbReference>
<dbReference type="EMBL" id="CAEKKB010000006">
    <property type="protein sequence ID" value="CAB4314230.1"/>
    <property type="molecule type" value="Genomic_DNA"/>
</dbReference>
<sequence>MSTKKLHPKHHLPEEITVAFSHILRSTVCSIPFQASHRKTLTQRLLISTYYLLQSLDPETTPSFGDTNNSSLKNLNDL</sequence>
<proteinExistence type="predicted"/>
<evidence type="ECO:0000313" key="3">
    <source>
        <dbReference type="EMBL" id="CAB4314230.1"/>
    </source>
</evidence>
<evidence type="ECO:0000313" key="2">
    <source>
        <dbReference type="EMBL" id="CAB4283744.1"/>
    </source>
</evidence>
<gene>
    <name evidence="2" type="ORF">CURHAP_LOCUS38925</name>
    <name evidence="3" type="ORF">ORAREDHAP_LOCUS38513</name>
</gene>
<evidence type="ECO:0000256" key="1">
    <source>
        <dbReference type="SAM" id="MobiDB-lite"/>
    </source>
</evidence>
<reference evidence="5" key="1">
    <citation type="journal article" date="2020" name="Genome Biol.">
        <title>Gamete binning: chromosome-level and haplotype-resolved genome assembly enabled by high-throughput single-cell sequencing of gamete genomes.</title>
        <authorList>
            <person name="Campoy J.A."/>
            <person name="Sun H."/>
            <person name="Goel M."/>
            <person name="Jiao W.-B."/>
            <person name="Folz-Donahue K."/>
            <person name="Wang N."/>
            <person name="Rubio M."/>
            <person name="Liu C."/>
            <person name="Kukat C."/>
            <person name="Ruiz D."/>
            <person name="Huettel B."/>
            <person name="Schneeberger K."/>
        </authorList>
    </citation>
    <scope>NUCLEOTIDE SEQUENCE [LARGE SCALE GENOMIC DNA]</scope>
    <source>
        <strain evidence="5">cv. Rojo Pasion</strain>
    </source>
</reference>
<reference evidence="3 4" key="2">
    <citation type="submission" date="2020-05" db="EMBL/GenBank/DDBJ databases">
        <authorList>
            <person name="Campoy J."/>
            <person name="Schneeberger K."/>
            <person name="Spophaly S."/>
        </authorList>
    </citation>
    <scope>NUCLEOTIDE SEQUENCE [LARGE SCALE GENOMIC DNA]</scope>
    <source>
        <strain evidence="3">PruArmRojPasFocal</strain>
    </source>
</reference>
<protein>
    <submittedName>
        <fullName evidence="3">Uncharacterized protein</fullName>
    </submittedName>
</protein>
<evidence type="ECO:0000313" key="4">
    <source>
        <dbReference type="Proteomes" id="UP000507222"/>
    </source>
</evidence>